<dbReference type="Proteomes" id="UP000054549">
    <property type="component" value="Unassembled WGS sequence"/>
</dbReference>
<reference evidence="1 2" key="1">
    <citation type="submission" date="2014-04" db="EMBL/GenBank/DDBJ databases">
        <title>Evolutionary Origins and Diversification of the Mycorrhizal Mutualists.</title>
        <authorList>
            <consortium name="DOE Joint Genome Institute"/>
            <consortium name="Mycorrhizal Genomics Consortium"/>
            <person name="Kohler A."/>
            <person name="Kuo A."/>
            <person name="Nagy L.G."/>
            <person name="Floudas D."/>
            <person name="Copeland A."/>
            <person name="Barry K.W."/>
            <person name="Cichocki N."/>
            <person name="Veneault-Fourrey C."/>
            <person name="LaButti K."/>
            <person name="Lindquist E.A."/>
            <person name="Lipzen A."/>
            <person name="Lundell T."/>
            <person name="Morin E."/>
            <person name="Murat C."/>
            <person name="Riley R."/>
            <person name="Ohm R."/>
            <person name="Sun H."/>
            <person name="Tunlid A."/>
            <person name="Henrissat B."/>
            <person name="Grigoriev I.V."/>
            <person name="Hibbett D.S."/>
            <person name="Martin F."/>
        </authorList>
    </citation>
    <scope>NUCLEOTIDE SEQUENCE [LARGE SCALE GENOMIC DNA]</scope>
    <source>
        <strain evidence="1 2">Koide BX008</strain>
    </source>
</reference>
<proteinExistence type="predicted"/>
<sequence>MYGNIVLLGHERMDLEKSSELSAQASRLLRRLGLMRERPDLNRMKDGIPVVVEVFLGLM</sequence>
<evidence type="ECO:0000313" key="1">
    <source>
        <dbReference type="EMBL" id="KIL62046.1"/>
    </source>
</evidence>
<dbReference type="AlphaFoldDB" id="A0A0C2WYX5"/>
<organism evidence="1 2">
    <name type="scientific">Amanita muscaria (strain Koide BX008)</name>
    <dbReference type="NCBI Taxonomy" id="946122"/>
    <lineage>
        <taxon>Eukaryota</taxon>
        <taxon>Fungi</taxon>
        <taxon>Dikarya</taxon>
        <taxon>Basidiomycota</taxon>
        <taxon>Agaricomycotina</taxon>
        <taxon>Agaricomycetes</taxon>
        <taxon>Agaricomycetidae</taxon>
        <taxon>Agaricales</taxon>
        <taxon>Pluteineae</taxon>
        <taxon>Amanitaceae</taxon>
        <taxon>Amanita</taxon>
    </lineage>
</organism>
<dbReference type="InParanoid" id="A0A0C2WYX5"/>
<gene>
    <name evidence="1" type="ORF">M378DRAFT_166201</name>
</gene>
<dbReference type="EMBL" id="KN818276">
    <property type="protein sequence ID" value="KIL62046.1"/>
    <property type="molecule type" value="Genomic_DNA"/>
</dbReference>
<dbReference type="HOGENOM" id="CLU_2960260_0_0_1"/>
<accession>A0A0C2WYX5</accession>
<keyword evidence="2" id="KW-1185">Reference proteome</keyword>
<evidence type="ECO:0000313" key="2">
    <source>
        <dbReference type="Proteomes" id="UP000054549"/>
    </source>
</evidence>
<protein>
    <submittedName>
        <fullName evidence="1">Uncharacterized protein</fullName>
    </submittedName>
</protein>
<name>A0A0C2WYX5_AMAMK</name>